<feature type="domain" description="Protein FecR C-terminal" evidence="3">
    <location>
        <begin position="327"/>
        <end position="395"/>
    </location>
</feature>
<evidence type="ECO:0000313" key="4">
    <source>
        <dbReference type="EMBL" id="AOM76865.1"/>
    </source>
</evidence>
<keyword evidence="5" id="KW-1185">Reference proteome</keyword>
<dbReference type="PANTHER" id="PTHR30273:SF2">
    <property type="entry name" value="PROTEIN FECR"/>
    <property type="match status" value="1"/>
</dbReference>
<dbReference type="Gene3D" id="3.55.50.30">
    <property type="match status" value="1"/>
</dbReference>
<evidence type="ECO:0000256" key="1">
    <source>
        <dbReference type="SAM" id="Phobius"/>
    </source>
</evidence>
<evidence type="ECO:0000313" key="5">
    <source>
        <dbReference type="Proteomes" id="UP000094313"/>
    </source>
</evidence>
<evidence type="ECO:0008006" key="6">
    <source>
        <dbReference type="Google" id="ProtNLM"/>
    </source>
</evidence>
<evidence type="ECO:0000259" key="2">
    <source>
        <dbReference type="Pfam" id="PF04773"/>
    </source>
</evidence>
<dbReference type="InterPro" id="IPR032508">
    <property type="entry name" value="FecR_C"/>
</dbReference>
<sequence>MNKPFPRNMMNQKLPYLLNQYLNEKCSLEELAEFYELVDDPANEKELSDLLDDAINTSTDEKQLTANQESDLLQYIFDYKESQKQQSVAVRSWDYRSWSAAAVIFLILCLGLYYFKSDRFVKEDTAVLIVPGGDKALLTLADGKVINLQNARNGELAEVSGVKIVKTGEGQLIYRISGGADQVKTSQNTISTPRGGQYTLTLPDGTKVWLNAASSLKFPTAFSKVNERKVALSGEAYFEVAKLKNPFIVTTDQQKVEVLGTHFDINAYPDEPHTRTTLLEGSIRVSSLKTGHEVTLSPGEASILKPAGLSVQKADMERNTDWKNGVFIFKNESLEEIMRKLARWYDVEVVYEPGAPRQETFSGSVSKYDHISKVLRKLELTGEVRFKIQGKKITVLK</sequence>
<organism evidence="4 5">
    <name type="scientific">Pedobacter steynii</name>
    <dbReference type="NCBI Taxonomy" id="430522"/>
    <lineage>
        <taxon>Bacteria</taxon>
        <taxon>Pseudomonadati</taxon>
        <taxon>Bacteroidota</taxon>
        <taxon>Sphingobacteriia</taxon>
        <taxon>Sphingobacteriales</taxon>
        <taxon>Sphingobacteriaceae</taxon>
        <taxon>Pedobacter</taxon>
    </lineage>
</organism>
<dbReference type="OrthoDB" id="1099963at2"/>
<dbReference type="EMBL" id="CP017141">
    <property type="protein sequence ID" value="AOM76865.1"/>
    <property type="molecule type" value="Genomic_DNA"/>
</dbReference>
<dbReference type="Proteomes" id="UP000094313">
    <property type="component" value="Chromosome"/>
</dbReference>
<name>A0A1D7QE25_9SPHI</name>
<dbReference type="KEGG" id="psty:BFS30_06600"/>
<feature type="transmembrane region" description="Helical" evidence="1">
    <location>
        <begin position="95"/>
        <end position="115"/>
    </location>
</feature>
<feature type="domain" description="FecR protein" evidence="2">
    <location>
        <begin position="189"/>
        <end position="284"/>
    </location>
</feature>
<dbReference type="InterPro" id="IPR006860">
    <property type="entry name" value="FecR"/>
</dbReference>
<dbReference type="Pfam" id="PF04773">
    <property type="entry name" value="FecR"/>
    <property type="match status" value="1"/>
</dbReference>
<dbReference type="AlphaFoldDB" id="A0A1D7QE25"/>
<dbReference type="GO" id="GO:0016989">
    <property type="term" value="F:sigma factor antagonist activity"/>
    <property type="evidence" value="ECO:0007669"/>
    <property type="project" value="TreeGrafter"/>
</dbReference>
<dbReference type="PANTHER" id="PTHR30273">
    <property type="entry name" value="PERIPLASMIC SIGNAL SENSOR AND SIGMA FACTOR ACTIVATOR FECR-RELATED"/>
    <property type="match status" value="1"/>
</dbReference>
<accession>A0A1D7QE25</accession>
<dbReference type="Gene3D" id="2.60.120.1440">
    <property type="match status" value="1"/>
</dbReference>
<gene>
    <name evidence="4" type="ORF">BFS30_06600</name>
</gene>
<evidence type="ECO:0000259" key="3">
    <source>
        <dbReference type="Pfam" id="PF16344"/>
    </source>
</evidence>
<dbReference type="InterPro" id="IPR012373">
    <property type="entry name" value="Ferrdict_sens_TM"/>
</dbReference>
<proteinExistence type="predicted"/>
<keyword evidence="1" id="KW-1133">Transmembrane helix</keyword>
<protein>
    <recommendedName>
        <fullName evidence="6">FecR protein</fullName>
    </recommendedName>
</protein>
<keyword evidence="1" id="KW-0472">Membrane</keyword>
<keyword evidence="1" id="KW-0812">Transmembrane</keyword>
<reference evidence="4 5" key="1">
    <citation type="submission" date="2016-08" db="EMBL/GenBank/DDBJ databases">
        <authorList>
            <person name="Seilhamer J.J."/>
        </authorList>
    </citation>
    <scope>NUCLEOTIDE SEQUENCE [LARGE SCALE GENOMIC DNA]</scope>
    <source>
        <strain evidence="4 5">DX4</strain>
    </source>
</reference>
<dbReference type="Pfam" id="PF16344">
    <property type="entry name" value="FecR_C"/>
    <property type="match status" value="1"/>
</dbReference>